<dbReference type="AlphaFoldDB" id="F2DS19"/>
<protein>
    <submittedName>
        <fullName evidence="6">Predicted protein</fullName>
    </submittedName>
</protein>
<feature type="non-terminal residue" evidence="6">
    <location>
        <position position="1"/>
    </location>
</feature>
<reference evidence="6" key="1">
    <citation type="journal article" date="2011" name="Plant Physiol.">
        <title>Comprehensive sequence analysis of 24,783 barley full-length cDNAs derived from 12 clone libraries.</title>
        <authorList>
            <person name="Matsumoto T."/>
            <person name="Tanaka T."/>
            <person name="Sakai H."/>
            <person name="Amano N."/>
            <person name="Kanamori H."/>
            <person name="Kurita K."/>
            <person name="Kikuta A."/>
            <person name="Kamiya K."/>
            <person name="Yamamoto M."/>
            <person name="Ikawa H."/>
            <person name="Fujii N."/>
            <person name="Hori K."/>
            <person name="Itoh T."/>
            <person name="Sato K."/>
        </authorList>
    </citation>
    <scope>NUCLEOTIDE SEQUENCE</scope>
    <source>
        <tissue evidence="6">Shoot and root</tissue>
    </source>
</reference>
<evidence type="ECO:0000256" key="4">
    <source>
        <dbReference type="SAM" id="MobiDB-lite"/>
    </source>
</evidence>
<evidence type="ECO:0000313" key="6">
    <source>
        <dbReference type="EMBL" id="BAJ97890.1"/>
    </source>
</evidence>
<evidence type="ECO:0000259" key="5">
    <source>
        <dbReference type="Pfam" id="PF04755"/>
    </source>
</evidence>
<proteinExistence type="evidence at transcript level"/>
<dbReference type="InterPro" id="IPR006843">
    <property type="entry name" value="PAP/fibrillin_dom"/>
</dbReference>
<feature type="region of interest" description="Disordered" evidence="4">
    <location>
        <begin position="25"/>
        <end position="55"/>
    </location>
</feature>
<comment type="subcellular location">
    <subcellularLocation>
        <location evidence="1">Plastid</location>
    </subcellularLocation>
</comment>
<dbReference type="PANTHER" id="PTHR31906">
    <property type="entry name" value="PLASTID-LIPID-ASSOCIATED PROTEIN 4, CHLOROPLASTIC-RELATED"/>
    <property type="match status" value="1"/>
</dbReference>
<name>F2DS19_HORVV</name>
<organism evidence="6">
    <name type="scientific">Hordeum vulgare subsp. vulgare</name>
    <name type="common">Domesticated barley</name>
    <dbReference type="NCBI Taxonomy" id="112509"/>
    <lineage>
        <taxon>Eukaryota</taxon>
        <taxon>Viridiplantae</taxon>
        <taxon>Streptophyta</taxon>
        <taxon>Embryophyta</taxon>
        <taxon>Tracheophyta</taxon>
        <taxon>Spermatophyta</taxon>
        <taxon>Magnoliopsida</taxon>
        <taxon>Liliopsida</taxon>
        <taxon>Poales</taxon>
        <taxon>Poaceae</taxon>
        <taxon>BOP clade</taxon>
        <taxon>Pooideae</taxon>
        <taxon>Triticodae</taxon>
        <taxon>Triticeae</taxon>
        <taxon>Hordeinae</taxon>
        <taxon>Hordeum</taxon>
    </lineage>
</organism>
<dbReference type="GO" id="GO:0009536">
    <property type="term" value="C:plastid"/>
    <property type="evidence" value="ECO:0007669"/>
    <property type="project" value="UniProtKB-SubCell"/>
</dbReference>
<keyword evidence="2" id="KW-0934">Plastid</keyword>
<feature type="compositionally biased region" description="Pro residues" evidence="4">
    <location>
        <begin position="31"/>
        <end position="41"/>
    </location>
</feature>
<evidence type="ECO:0000256" key="2">
    <source>
        <dbReference type="ARBA" id="ARBA00022640"/>
    </source>
</evidence>
<evidence type="ECO:0000256" key="3">
    <source>
        <dbReference type="ARBA" id="ARBA00022946"/>
    </source>
</evidence>
<dbReference type="Pfam" id="PF04755">
    <property type="entry name" value="PAP_fibrillin"/>
    <property type="match status" value="1"/>
</dbReference>
<evidence type="ECO:0000256" key="1">
    <source>
        <dbReference type="ARBA" id="ARBA00004474"/>
    </source>
</evidence>
<accession>F2DS19</accession>
<dbReference type="InterPro" id="IPR039633">
    <property type="entry name" value="PAP"/>
</dbReference>
<sequence length="416" mass="45044">NERRPPPPPIPPGAMAAAVATPTGLLKLPPSYAPPPSPSPHLPGTSYGRRSRRRPGLCRRGAPLLAVAAGEVSYTEPEEALLEALVGVQGRGRAVAPRQLQEVESAVQTLEALEGVPDPTSSDLIEGSWKLIFTTRPGTASPIQRTFVGVDSFRVFQEVYLRTDDPRVVNVVKFSETVGELAVQAEATIKDGKRILFRFDRAAFAFKFLPFKVPYPVPFRLLGDEAKGWLDTTYLSRSGNIRISRGNKGTTFVLQKSADPRQMLLSAISAGTGVKEAIDDLTLSKKGVVVDMNTLAGEWQLLWASQSESGGGSWSSVASAGLKDFQTINEDGQLKNLVNPFPGVSLSARGNICKTGNNNNTFSVSMNEGVIQVGGIQFPLETGGEFVMEILYIDNKIRISSLNQYKLVHLRIVNKT</sequence>
<dbReference type="EMBL" id="AK366687">
    <property type="protein sequence ID" value="BAJ97890.1"/>
    <property type="molecule type" value="mRNA"/>
</dbReference>
<keyword evidence="3" id="KW-0809">Transit peptide</keyword>
<feature type="domain" description="Plastid lipid-associated protein/fibrillin conserved" evidence="5">
    <location>
        <begin position="78"/>
        <end position="254"/>
    </location>
</feature>